<evidence type="ECO:0000313" key="7">
    <source>
        <dbReference type="EMBL" id="NYH91256.1"/>
    </source>
</evidence>
<dbReference type="InterPro" id="IPR036259">
    <property type="entry name" value="MFS_trans_sf"/>
</dbReference>
<feature type="transmembrane region" description="Helical" evidence="5">
    <location>
        <begin position="195"/>
        <end position="218"/>
    </location>
</feature>
<feature type="transmembrane region" description="Helical" evidence="5">
    <location>
        <begin position="152"/>
        <end position="170"/>
    </location>
</feature>
<dbReference type="PANTHER" id="PTHR23542:SF1">
    <property type="entry name" value="MAJOR FACILITATOR SUPERFAMILY (MFS) PROFILE DOMAIN-CONTAINING PROTEIN"/>
    <property type="match status" value="1"/>
</dbReference>
<dbReference type="SUPFAM" id="SSF103473">
    <property type="entry name" value="MFS general substrate transporter"/>
    <property type="match status" value="1"/>
</dbReference>
<evidence type="ECO:0000256" key="4">
    <source>
        <dbReference type="ARBA" id="ARBA00023136"/>
    </source>
</evidence>
<comment type="caution">
    <text evidence="7">The sequence shown here is derived from an EMBL/GenBank/DDBJ whole genome shotgun (WGS) entry which is preliminary data.</text>
</comment>
<keyword evidence="3 5" id="KW-1133">Transmembrane helix</keyword>
<keyword evidence="4 5" id="KW-0472">Membrane</keyword>
<dbReference type="RefSeq" id="WP_179788861.1">
    <property type="nucleotide sequence ID" value="NZ_BAAARR010000023.1"/>
</dbReference>
<dbReference type="InterPro" id="IPR020846">
    <property type="entry name" value="MFS_dom"/>
</dbReference>
<organism evidence="7 8">
    <name type="scientific">Actinopolymorpha rutila</name>
    <dbReference type="NCBI Taxonomy" id="446787"/>
    <lineage>
        <taxon>Bacteria</taxon>
        <taxon>Bacillati</taxon>
        <taxon>Actinomycetota</taxon>
        <taxon>Actinomycetes</taxon>
        <taxon>Propionibacteriales</taxon>
        <taxon>Actinopolymorphaceae</taxon>
        <taxon>Actinopolymorpha</taxon>
    </lineage>
</organism>
<keyword evidence="2 5" id="KW-0812">Transmembrane</keyword>
<reference evidence="7 8" key="1">
    <citation type="submission" date="2020-07" db="EMBL/GenBank/DDBJ databases">
        <title>Sequencing the genomes of 1000 actinobacteria strains.</title>
        <authorList>
            <person name="Klenk H.-P."/>
        </authorList>
    </citation>
    <scope>NUCLEOTIDE SEQUENCE [LARGE SCALE GENOMIC DNA]</scope>
    <source>
        <strain evidence="7 8">DSM 18448</strain>
    </source>
</reference>
<feature type="transmembrane region" description="Helical" evidence="5">
    <location>
        <begin position="60"/>
        <end position="82"/>
    </location>
</feature>
<accession>A0A852ZRN7</accession>
<feature type="transmembrane region" description="Helical" evidence="5">
    <location>
        <begin position="360"/>
        <end position="382"/>
    </location>
</feature>
<proteinExistence type="predicted"/>
<evidence type="ECO:0000313" key="8">
    <source>
        <dbReference type="Proteomes" id="UP000579605"/>
    </source>
</evidence>
<dbReference type="AlphaFoldDB" id="A0A852ZRN7"/>
<evidence type="ECO:0000256" key="5">
    <source>
        <dbReference type="SAM" id="Phobius"/>
    </source>
</evidence>
<feature type="transmembrane region" description="Helical" evidence="5">
    <location>
        <begin position="288"/>
        <end position="313"/>
    </location>
</feature>
<evidence type="ECO:0000259" key="6">
    <source>
        <dbReference type="PROSITE" id="PS50850"/>
    </source>
</evidence>
<sequence length="391" mass="38301">MAGTALASLPIGFLSLSVLLLVGHSRGFGVAGVVVAGLTCGTGVGIAVQGRLIDRFGLTTVLLSAVAVQVGAAGCLVVSVWASAPVGLMLLCAVPTGCGEPQVGAPMRALWTVLLPAEERDAAAAISSLLLQLSAVVGPLLLAGLLPFAGRGGSVLAAVGMFAIGTFLLVSSRPARRWHPPVATGRRRVGALESAGVRVVTAIGAVQGGIGGLVQVAAAAAGATSGDEDIALVLYAALATGSLVGTLWYGARTWRGAVDRRMVIQLGLASLALVAGSGSMVVVDRGGFAVALLTVSLVAVGLATGPVGVTAYAVVERVAPEGSMVAAFTTLTAAGLTSMALGTAAAGVVCDQAGPAVTLLLASGVGLIGITVLAVSGAGLRLDPSSHRGAR</sequence>
<feature type="transmembrane region" description="Helical" evidence="5">
    <location>
        <begin position="28"/>
        <end position="48"/>
    </location>
</feature>
<evidence type="ECO:0000256" key="1">
    <source>
        <dbReference type="ARBA" id="ARBA00004651"/>
    </source>
</evidence>
<dbReference type="Proteomes" id="UP000579605">
    <property type="component" value="Unassembled WGS sequence"/>
</dbReference>
<dbReference type="Gene3D" id="1.20.1250.20">
    <property type="entry name" value="MFS general substrate transporter like domains"/>
    <property type="match status" value="1"/>
</dbReference>
<dbReference type="GO" id="GO:0022857">
    <property type="term" value="F:transmembrane transporter activity"/>
    <property type="evidence" value="ECO:0007669"/>
    <property type="project" value="InterPro"/>
</dbReference>
<name>A0A852ZRN7_9ACTN</name>
<feature type="transmembrane region" description="Helical" evidence="5">
    <location>
        <begin position="5"/>
        <end position="22"/>
    </location>
</feature>
<feature type="transmembrane region" description="Helical" evidence="5">
    <location>
        <begin position="325"/>
        <end position="348"/>
    </location>
</feature>
<keyword evidence="8" id="KW-1185">Reference proteome</keyword>
<feature type="transmembrane region" description="Helical" evidence="5">
    <location>
        <begin position="263"/>
        <end position="282"/>
    </location>
</feature>
<dbReference type="PROSITE" id="PS50850">
    <property type="entry name" value="MFS"/>
    <property type="match status" value="1"/>
</dbReference>
<protein>
    <submittedName>
        <fullName evidence="7">MFS family permease</fullName>
    </submittedName>
</protein>
<gene>
    <name evidence="7" type="ORF">F4554_003894</name>
</gene>
<dbReference type="GO" id="GO:0005886">
    <property type="term" value="C:plasma membrane"/>
    <property type="evidence" value="ECO:0007669"/>
    <property type="project" value="UniProtKB-SubCell"/>
</dbReference>
<evidence type="ECO:0000256" key="3">
    <source>
        <dbReference type="ARBA" id="ARBA00022989"/>
    </source>
</evidence>
<feature type="transmembrane region" description="Helical" evidence="5">
    <location>
        <begin position="230"/>
        <end position="251"/>
    </location>
</feature>
<feature type="domain" description="Major facilitator superfamily (MFS) profile" evidence="6">
    <location>
        <begin position="1"/>
        <end position="177"/>
    </location>
</feature>
<dbReference type="PANTHER" id="PTHR23542">
    <property type="match status" value="1"/>
</dbReference>
<evidence type="ECO:0000256" key="2">
    <source>
        <dbReference type="ARBA" id="ARBA00022692"/>
    </source>
</evidence>
<comment type="subcellular location">
    <subcellularLocation>
        <location evidence="1">Cell membrane</location>
        <topology evidence="1">Multi-pass membrane protein</topology>
    </subcellularLocation>
</comment>
<dbReference type="EMBL" id="JACBZH010000001">
    <property type="protein sequence ID" value="NYH91256.1"/>
    <property type="molecule type" value="Genomic_DNA"/>
</dbReference>